<keyword evidence="6" id="KW-0539">Nucleus</keyword>
<dbReference type="AlphaFoldDB" id="A0A6P5WV20"/>
<gene>
    <name evidence="9" type="primary">LOC111277784</name>
</gene>
<evidence type="ECO:0000313" key="9">
    <source>
        <dbReference type="RefSeq" id="XP_022719934.1"/>
    </source>
</evidence>
<evidence type="ECO:0000256" key="5">
    <source>
        <dbReference type="ARBA" id="ARBA00023163"/>
    </source>
</evidence>
<dbReference type="InterPro" id="IPR012295">
    <property type="entry name" value="TBP_dom_sf"/>
</dbReference>
<evidence type="ECO:0000256" key="4">
    <source>
        <dbReference type="ARBA" id="ARBA00023125"/>
    </source>
</evidence>
<organism evidence="8 9">
    <name type="scientific">Durio zibethinus</name>
    <name type="common">Durian</name>
    <dbReference type="NCBI Taxonomy" id="66656"/>
    <lineage>
        <taxon>Eukaryota</taxon>
        <taxon>Viridiplantae</taxon>
        <taxon>Streptophyta</taxon>
        <taxon>Embryophyta</taxon>
        <taxon>Tracheophyta</taxon>
        <taxon>Spermatophyta</taxon>
        <taxon>Magnoliopsida</taxon>
        <taxon>eudicotyledons</taxon>
        <taxon>Gunneridae</taxon>
        <taxon>Pentapetalae</taxon>
        <taxon>rosids</taxon>
        <taxon>malvids</taxon>
        <taxon>Malvales</taxon>
        <taxon>Malvaceae</taxon>
        <taxon>Helicteroideae</taxon>
        <taxon>Durio</taxon>
    </lineage>
</organism>
<dbReference type="Proteomes" id="UP000515121">
    <property type="component" value="Unplaced"/>
</dbReference>
<evidence type="ECO:0000256" key="1">
    <source>
        <dbReference type="ARBA" id="ARBA00004123"/>
    </source>
</evidence>
<evidence type="ECO:0000256" key="3">
    <source>
        <dbReference type="ARBA" id="ARBA00023015"/>
    </source>
</evidence>
<dbReference type="GeneID" id="111277784"/>
<dbReference type="GO" id="GO:0005634">
    <property type="term" value="C:nucleus"/>
    <property type="evidence" value="ECO:0007669"/>
    <property type="project" value="UniProtKB-SubCell"/>
</dbReference>
<name>A0A6P5WV20_DURZI</name>
<dbReference type="Pfam" id="PF00352">
    <property type="entry name" value="TBP"/>
    <property type="match status" value="2"/>
</dbReference>
<dbReference type="PANTHER" id="PTHR10126">
    <property type="entry name" value="TATA-BOX BINDING PROTEIN"/>
    <property type="match status" value="1"/>
</dbReference>
<protein>
    <submittedName>
        <fullName evidence="9">TATA-box-binding protein-like</fullName>
    </submittedName>
</protein>
<dbReference type="KEGG" id="dzi:111277784"/>
<keyword evidence="4" id="KW-0238">DNA-binding</keyword>
<sequence>MAADIELGSNLVSSPSSCRHPLGPGSVSGSGSAIAPTIENVVSTENLACKLDLRAIALYAPNTEYNPAKFAAVIMRLRATKTAALIFSLGKMVCTGAKTEQQPLLAARKHARIIQKLGFDVKFKNFKIQNMVASYDFTYPLNLTRLGNFHSAVSIYEPELFPGLIYRMKNP</sequence>
<comment type="subcellular location">
    <subcellularLocation>
        <location evidence="1">Nucleus</location>
    </subcellularLocation>
</comment>
<dbReference type="GO" id="GO:0003677">
    <property type="term" value="F:DNA binding"/>
    <property type="evidence" value="ECO:0007669"/>
    <property type="project" value="UniProtKB-KW"/>
</dbReference>
<dbReference type="RefSeq" id="XP_022719934.1">
    <property type="nucleotide sequence ID" value="XM_022864199.1"/>
</dbReference>
<comment type="similarity">
    <text evidence="2">Belongs to the TBP family.</text>
</comment>
<keyword evidence="3" id="KW-0805">Transcription regulation</keyword>
<dbReference type="PRINTS" id="PR00686">
    <property type="entry name" value="TIFACTORIID"/>
</dbReference>
<dbReference type="InterPro" id="IPR000814">
    <property type="entry name" value="TBP"/>
</dbReference>
<evidence type="ECO:0000256" key="6">
    <source>
        <dbReference type="ARBA" id="ARBA00023242"/>
    </source>
</evidence>
<evidence type="ECO:0000256" key="7">
    <source>
        <dbReference type="SAM" id="MobiDB-lite"/>
    </source>
</evidence>
<dbReference type="GO" id="GO:0006352">
    <property type="term" value="P:DNA-templated transcription initiation"/>
    <property type="evidence" value="ECO:0007669"/>
    <property type="project" value="InterPro"/>
</dbReference>
<dbReference type="FunFam" id="3.30.310.10:FF:000005">
    <property type="entry name" value="TATA box-binding protein-like 1"/>
    <property type="match status" value="1"/>
</dbReference>
<dbReference type="Gene3D" id="3.30.310.10">
    <property type="entry name" value="TATA-Binding Protein"/>
    <property type="match status" value="2"/>
</dbReference>
<keyword evidence="8" id="KW-1185">Reference proteome</keyword>
<proteinExistence type="inferred from homology"/>
<evidence type="ECO:0000256" key="2">
    <source>
        <dbReference type="ARBA" id="ARBA00005560"/>
    </source>
</evidence>
<feature type="region of interest" description="Disordered" evidence="7">
    <location>
        <begin position="1"/>
        <end position="26"/>
    </location>
</feature>
<accession>A0A6P5WV20</accession>
<dbReference type="SUPFAM" id="SSF55945">
    <property type="entry name" value="TATA-box binding protein-like"/>
    <property type="match status" value="2"/>
</dbReference>
<reference evidence="9" key="1">
    <citation type="submission" date="2025-08" db="UniProtKB">
        <authorList>
            <consortium name="RefSeq"/>
        </authorList>
    </citation>
    <scope>IDENTIFICATION</scope>
    <source>
        <tissue evidence="9">Fruit stalk</tissue>
    </source>
</reference>
<keyword evidence="5" id="KW-0804">Transcription</keyword>
<evidence type="ECO:0000313" key="8">
    <source>
        <dbReference type="Proteomes" id="UP000515121"/>
    </source>
</evidence>